<dbReference type="PANTHER" id="PTHR46953">
    <property type="entry name" value="G-PROTEIN COUPLED RECEPTOR MTH-LIKE 1-RELATED"/>
    <property type="match status" value="1"/>
</dbReference>
<feature type="transmembrane region" description="Helical" evidence="1">
    <location>
        <begin position="290"/>
        <end position="312"/>
    </location>
</feature>
<proteinExistence type="predicted"/>
<name>A0A026WVG1_OOCBI</name>
<gene>
    <name evidence="3" type="ORF">X777_15299</name>
</gene>
<dbReference type="OMA" id="LLMGAPW"/>
<accession>A0A026WVG1</accession>
<organism evidence="3 4">
    <name type="scientific">Ooceraea biroi</name>
    <name type="common">Clonal raider ant</name>
    <name type="synonym">Cerapachys biroi</name>
    <dbReference type="NCBI Taxonomy" id="2015173"/>
    <lineage>
        <taxon>Eukaryota</taxon>
        <taxon>Metazoa</taxon>
        <taxon>Ecdysozoa</taxon>
        <taxon>Arthropoda</taxon>
        <taxon>Hexapoda</taxon>
        <taxon>Insecta</taxon>
        <taxon>Pterygota</taxon>
        <taxon>Neoptera</taxon>
        <taxon>Endopterygota</taxon>
        <taxon>Hymenoptera</taxon>
        <taxon>Apocrita</taxon>
        <taxon>Aculeata</taxon>
        <taxon>Formicoidea</taxon>
        <taxon>Formicidae</taxon>
        <taxon>Dorylinae</taxon>
        <taxon>Ooceraea</taxon>
    </lineage>
</organism>
<feature type="transmembrane region" description="Helical" evidence="1">
    <location>
        <begin position="251"/>
        <end position="270"/>
    </location>
</feature>
<protein>
    <submittedName>
        <fullName evidence="3">G-protein coupled receptor Mth2</fullName>
    </submittedName>
</protein>
<feature type="chain" id="PRO_5001541394" evidence="2">
    <location>
        <begin position="24"/>
        <end position="494"/>
    </location>
</feature>
<feature type="transmembrane region" description="Helical" evidence="1">
    <location>
        <begin position="449"/>
        <end position="467"/>
    </location>
</feature>
<evidence type="ECO:0000256" key="1">
    <source>
        <dbReference type="SAM" id="Phobius"/>
    </source>
</evidence>
<dbReference type="AlphaFoldDB" id="A0A026WVG1"/>
<dbReference type="Proteomes" id="UP000053097">
    <property type="component" value="Unassembled WGS sequence"/>
</dbReference>
<keyword evidence="1" id="KW-0472">Membrane</keyword>
<keyword evidence="3" id="KW-0675">Receptor</keyword>
<evidence type="ECO:0000256" key="2">
    <source>
        <dbReference type="SAM" id="SignalP"/>
    </source>
</evidence>
<keyword evidence="2" id="KW-0732">Signal</keyword>
<feature type="signal peptide" evidence="2">
    <location>
        <begin position="1"/>
        <end position="23"/>
    </location>
</feature>
<evidence type="ECO:0000313" key="4">
    <source>
        <dbReference type="Proteomes" id="UP000053097"/>
    </source>
</evidence>
<feature type="transmembrane region" description="Helical" evidence="1">
    <location>
        <begin position="377"/>
        <end position="401"/>
    </location>
</feature>
<reference evidence="3 4" key="1">
    <citation type="journal article" date="2014" name="Curr. Biol.">
        <title>The genome of the clonal raider ant Cerapachys biroi.</title>
        <authorList>
            <person name="Oxley P.R."/>
            <person name="Ji L."/>
            <person name="Fetter-Pruneda I."/>
            <person name="McKenzie S.K."/>
            <person name="Li C."/>
            <person name="Hu H."/>
            <person name="Zhang G."/>
            <person name="Kronauer D.J."/>
        </authorList>
    </citation>
    <scope>NUCLEOTIDE SEQUENCE [LARGE SCALE GENOMIC DNA]</scope>
</reference>
<dbReference type="EMBL" id="KK107085">
    <property type="protein sequence ID" value="EZA60017.1"/>
    <property type="molecule type" value="Genomic_DNA"/>
</dbReference>
<dbReference type="PANTHER" id="PTHR46953:SF1">
    <property type="entry name" value="G-PROTEIN COUPLED RECEPTOR MTH-LIKE 1-RELATED"/>
    <property type="match status" value="1"/>
</dbReference>
<keyword evidence="1" id="KW-1133">Transmembrane helix</keyword>
<keyword evidence="1" id="KW-0812">Transmembrane</keyword>
<keyword evidence="4" id="KW-1185">Reference proteome</keyword>
<dbReference type="OrthoDB" id="7698143at2759"/>
<dbReference type="InterPro" id="IPR052808">
    <property type="entry name" value="GPCR_Mth-like"/>
</dbReference>
<feature type="transmembrane region" description="Helical" evidence="1">
    <location>
        <begin position="333"/>
        <end position="357"/>
    </location>
</feature>
<evidence type="ECO:0000313" key="3">
    <source>
        <dbReference type="EMBL" id="EZA60017.1"/>
    </source>
</evidence>
<feature type="transmembrane region" description="Helical" evidence="1">
    <location>
        <begin position="422"/>
        <end position="443"/>
    </location>
</feature>
<feature type="transmembrane region" description="Helical" evidence="1">
    <location>
        <begin position="222"/>
        <end position="239"/>
    </location>
</feature>
<sequence>MYASGPSCYVALVLLCFASSVFGRPTTGVVYRTDRPRKCCDIGYAFNEDLECVHVDPDRINYTTFDAWRTLSSQRSRQATVISSVQGLNCRVHGAGWYPVRHPSRVPRLRVSRDYCVENMINGTAVLAECPSQEISVTPDTGSSAESMVVTRTTTTTTTIVTVTTITTTITTRMMINDVSSSNVSSNTSSNLTDGDHREVYRHSNGLSTVYFWGAQTYMDTNLAHVVLCSIVVAVYLLARDLGKSIYNRAVLRHNVCLLLQGCILLFFGYCDICDCLINVDVAVFLWIVQQYFTNATVFWLNVICIDMTLSITRFRWLVGSGQRTVQEENRRFLLYGAFAWGGAFIPALFAFVLEFYPGIPEDFPLKPNYRRYRGGPNFMVIIYFFSLPLLLFVFTTYKIVRIQRSTEIATRNQTNALRKKYFLFLQMYLLMGAPWFFGLLLACMNKLVVLKICRLIWPIIWLLMLATQKKLLRRVMNKLRCVMKTREASTTNS</sequence>
<dbReference type="Gene3D" id="1.20.1070.10">
    <property type="entry name" value="Rhodopsin 7-helix transmembrane proteins"/>
    <property type="match status" value="1"/>
</dbReference>